<evidence type="ECO:0000313" key="1">
    <source>
        <dbReference type="EMBL" id="WFN55178.1"/>
    </source>
</evidence>
<dbReference type="Proteomes" id="UP001219630">
    <property type="component" value="Chromosome"/>
</dbReference>
<dbReference type="PIRSF" id="PIRSF030837">
    <property type="entry name" value="TerW"/>
    <property type="match status" value="1"/>
</dbReference>
<dbReference type="SUPFAM" id="SSF46785">
    <property type="entry name" value="Winged helix' DNA-binding domain"/>
    <property type="match status" value="1"/>
</dbReference>
<organism evidence="1 2">
    <name type="scientific">Dickeya lacustris</name>
    <dbReference type="NCBI Taxonomy" id="2259638"/>
    <lineage>
        <taxon>Bacteria</taxon>
        <taxon>Pseudomonadati</taxon>
        <taxon>Pseudomonadota</taxon>
        <taxon>Gammaproteobacteria</taxon>
        <taxon>Enterobacterales</taxon>
        <taxon>Pectobacteriaceae</taxon>
        <taxon>Dickeya</taxon>
    </lineage>
</organism>
<reference evidence="1 2" key="1">
    <citation type="submission" date="2022-12" db="EMBL/GenBank/DDBJ databases">
        <title>Complete genome sequencing of Dickeya lacustris type strain LMG30899.</title>
        <authorList>
            <person name="Dobhal S."/>
            <person name="Arizala D."/>
            <person name="Arif M."/>
        </authorList>
    </citation>
    <scope>NUCLEOTIDE SEQUENCE [LARGE SCALE GENOMIC DNA]</scope>
    <source>
        <strain evidence="1 2">LMG30899</strain>
    </source>
</reference>
<dbReference type="RefSeq" id="WP_125258541.1">
    <property type="nucleotide sequence ID" value="NZ_CP114280.1"/>
</dbReference>
<sequence>MQLSTRQARIFRLAVLLGSGQPVPTKKIIIQLNCSEPTLTRALKELRETYSAEIKYSKATHSYQLTEPGMLDKKTIRRMNKTLNMWVDIKTGDIVNHVSLDKEKKKAVSLSLRMSILRKIDHVAIRAEMTRSDAVELLVERYIAELSATLEKKNIPK</sequence>
<protein>
    <submittedName>
        <fullName evidence="1">Tellurium resistance protein TerW</fullName>
    </submittedName>
</protein>
<dbReference type="EMBL" id="CP114280">
    <property type="protein sequence ID" value="WFN55178.1"/>
    <property type="molecule type" value="Genomic_DNA"/>
</dbReference>
<proteinExistence type="predicted"/>
<accession>A0ABY8G5G4</accession>
<name>A0ABY8G5G4_9GAMM</name>
<keyword evidence="2" id="KW-1185">Reference proteome</keyword>
<evidence type="ECO:0000313" key="2">
    <source>
        <dbReference type="Proteomes" id="UP001219630"/>
    </source>
</evidence>
<dbReference type="InterPro" id="IPR011233">
    <property type="entry name" value="TerW"/>
</dbReference>
<gene>
    <name evidence="1" type="ORF">O1Q98_16360</name>
</gene>
<dbReference type="InterPro" id="IPR036390">
    <property type="entry name" value="WH_DNA-bd_sf"/>
</dbReference>